<protein>
    <submittedName>
        <fullName evidence="2">Uncharacterized protein</fullName>
    </submittedName>
</protein>
<keyword evidence="3" id="KW-1185">Reference proteome</keyword>
<name>A0ABP5EGS9_9MICO</name>
<evidence type="ECO:0000313" key="3">
    <source>
        <dbReference type="Proteomes" id="UP001500326"/>
    </source>
</evidence>
<keyword evidence="1" id="KW-0472">Membrane</keyword>
<comment type="caution">
    <text evidence="2">The sequence shown here is derived from an EMBL/GenBank/DDBJ whole genome shotgun (WGS) entry which is preliminary data.</text>
</comment>
<reference evidence="3" key="1">
    <citation type="journal article" date="2019" name="Int. J. Syst. Evol. Microbiol.">
        <title>The Global Catalogue of Microorganisms (GCM) 10K type strain sequencing project: providing services to taxonomists for standard genome sequencing and annotation.</title>
        <authorList>
            <consortium name="The Broad Institute Genomics Platform"/>
            <consortium name="The Broad Institute Genome Sequencing Center for Infectious Disease"/>
            <person name="Wu L."/>
            <person name="Ma J."/>
        </authorList>
    </citation>
    <scope>NUCLEOTIDE SEQUENCE [LARGE SCALE GENOMIC DNA]</scope>
    <source>
        <strain evidence="3">JCM 14902</strain>
    </source>
</reference>
<keyword evidence="1" id="KW-0812">Transmembrane</keyword>
<evidence type="ECO:0000313" key="2">
    <source>
        <dbReference type="EMBL" id="GAA1998340.1"/>
    </source>
</evidence>
<evidence type="ECO:0000256" key="1">
    <source>
        <dbReference type="SAM" id="Phobius"/>
    </source>
</evidence>
<sequence length="231" mass="24327">MSTQLESRIAELMQAADPHPGLRNAPIGPRQSALRDEIMAAAPHPPRSHSRRLASWVHHLATPAFAVALALVFVAAVVGTVAVTVLGLRNQVASVPDGDTPYVTVDPPTGGVAPTLLPGVPVPAPGAHAALAQDPALTWESLHGALLWVEGQRLDYTSLQGFQRLDAVQPWTAEKLDGGTCILLRTDDGSGFDQMACDSDGLPATVDRTLNGAVLRFTLKGEVIDVYVTSP</sequence>
<feature type="transmembrane region" description="Helical" evidence="1">
    <location>
        <begin position="64"/>
        <end position="88"/>
    </location>
</feature>
<accession>A0ABP5EGS9</accession>
<organism evidence="2 3">
    <name type="scientific">Microbacterium pumilum</name>
    <dbReference type="NCBI Taxonomy" id="344165"/>
    <lineage>
        <taxon>Bacteria</taxon>
        <taxon>Bacillati</taxon>
        <taxon>Actinomycetota</taxon>
        <taxon>Actinomycetes</taxon>
        <taxon>Micrococcales</taxon>
        <taxon>Microbacteriaceae</taxon>
        <taxon>Microbacterium</taxon>
    </lineage>
</organism>
<keyword evidence="1" id="KW-1133">Transmembrane helix</keyword>
<gene>
    <name evidence="2" type="ORF">GCM10009777_39540</name>
</gene>
<dbReference type="EMBL" id="BAAAOH010000001">
    <property type="protein sequence ID" value="GAA1998340.1"/>
    <property type="molecule type" value="Genomic_DNA"/>
</dbReference>
<proteinExistence type="predicted"/>
<dbReference type="Proteomes" id="UP001500326">
    <property type="component" value="Unassembled WGS sequence"/>
</dbReference>